<dbReference type="InterPro" id="IPR036271">
    <property type="entry name" value="Tet_transcr_reg_TetR-rel_C_sf"/>
</dbReference>
<dbReference type="PRINTS" id="PR00455">
    <property type="entry name" value="HTHTETR"/>
</dbReference>
<evidence type="ECO:0000256" key="5">
    <source>
        <dbReference type="PROSITE-ProRule" id="PRU00335"/>
    </source>
</evidence>
<keyword evidence="3 5" id="KW-0238">DNA-binding</keyword>
<feature type="DNA-binding region" description="H-T-H motif" evidence="5">
    <location>
        <begin position="26"/>
        <end position="45"/>
    </location>
</feature>
<evidence type="ECO:0000259" key="6">
    <source>
        <dbReference type="PROSITE" id="PS50977"/>
    </source>
</evidence>
<dbReference type="PANTHER" id="PTHR30055">
    <property type="entry name" value="HTH-TYPE TRANSCRIPTIONAL REGULATOR RUTR"/>
    <property type="match status" value="1"/>
</dbReference>
<organism evidence="7 8">
    <name type="scientific">Actinocatenispora sera</name>
    <dbReference type="NCBI Taxonomy" id="390989"/>
    <lineage>
        <taxon>Bacteria</taxon>
        <taxon>Bacillati</taxon>
        <taxon>Actinomycetota</taxon>
        <taxon>Actinomycetes</taxon>
        <taxon>Micromonosporales</taxon>
        <taxon>Micromonosporaceae</taxon>
        <taxon>Actinocatenispora</taxon>
    </lineage>
</organism>
<evidence type="ECO:0000313" key="8">
    <source>
        <dbReference type="Proteomes" id="UP000680750"/>
    </source>
</evidence>
<evidence type="ECO:0000313" key="7">
    <source>
        <dbReference type="EMBL" id="BCJ27644.1"/>
    </source>
</evidence>
<dbReference type="Pfam" id="PF02909">
    <property type="entry name" value="TetR_C_1"/>
    <property type="match status" value="1"/>
</dbReference>
<gene>
    <name evidence="7" type="ORF">Asera_17520</name>
</gene>
<dbReference type="EMBL" id="AP023354">
    <property type="protein sequence ID" value="BCJ27644.1"/>
    <property type="molecule type" value="Genomic_DNA"/>
</dbReference>
<dbReference type="PRINTS" id="PR00400">
    <property type="entry name" value="TETREPRESSOR"/>
</dbReference>
<dbReference type="PROSITE" id="PS50977">
    <property type="entry name" value="HTH_TETR_2"/>
    <property type="match status" value="1"/>
</dbReference>
<evidence type="ECO:0000256" key="2">
    <source>
        <dbReference type="ARBA" id="ARBA00023015"/>
    </source>
</evidence>
<dbReference type="InterPro" id="IPR001647">
    <property type="entry name" value="HTH_TetR"/>
</dbReference>
<evidence type="ECO:0000256" key="4">
    <source>
        <dbReference type="ARBA" id="ARBA00023163"/>
    </source>
</evidence>
<dbReference type="Pfam" id="PF00440">
    <property type="entry name" value="TetR_N"/>
    <property type="match status" value="1"/>
</dbReference>
<keyword evidence="8" id="KW-1185">Reference proteome</keyword>
<name>A0A810KX29_9ACTN</name>
<proteinExistence type="predicted"/>
<sequence length="199" mass="21857">MAGMDADTIVRAALALLKEEGLAGVTFRKLSASLEVKAPAIYWRFRDKRELLDAVADALLRETLGEPRPMPAGSDWRRWYVELLHRLRRAMLAYPDGARVVAGARPPHTPTLACIPEYGLRAIEASGRPLPEAAAIVYTALHYTFGHVIEEQDSADAEPTTGFARRYPTVARAMTEAGRLSLTPDAIFAAGLALIFEDR</sequence>
<dbReference type="InterPro" id="IPR050109">
    <property type="entry name" value="HTH-type_TetR-like_transc_reg"/>
</dbReference>
<keyword evidence="2" id="KW-0805">Transcription regulation</keyword>
<dbReference type="PANTHER" id="PTHR30055:SF151">
    <property type="entry name" value="TRANSCRIPTIONAL REGULATORY PROTEIN"/>
    <property type="match status" value="1"/>
</dbReference>
<dbReference type="GO" id="GO:0000976">
    <property type="term" value="F:transcription cis-regulatory region binding"/>
    <property type="evidence" value="ECO:0007669"/>
    <property type="project" value="TreeGrafter"/>
</dbReference>
<dbReference type="InterPro" id="IPR009057">
    <property type="entry name" value="Homeodomain-like_sf"/>
</dbReference>
<evidence type="ECO:0000256" key="3">
    <source>
        <dbReference type="ARBA" id="ARBA00023125"/>
    </source>
</evidence>
<dbReference type="GO" id="GO:0003700">
    <property type="term" value="F:DNA-binding transcription factor activity"/>
    <property type="evidence" value="ECO:0007669"/>
    <property type="project" value="TreeGrafter"/>
</dbReference>
<dbReference type="GO" id="GO:0045892">
    <property type="term" value="P:negative regulation of DNA-templated transcription"/>
    <property type="evidence" value="ECO:0007669"/>
    <property type="project" value="InterPro"/>
</dbReference>
<dbReference type="GO" id="GO:0046677">
    <property type="term" value="P:response to antibiotic"/>
    <property type="evidence" value="ECO:0007669"/>
    <property type="project" value="InterPro"/>
</dbReference>
<dbReference type="SUPFAM" id="SSF48498">
    <property type="entry name" value="Tetracyclin repressor-like, C-terminal domain"/>
    <property type="match status" value="1"/>
</dbReference>
<keyword evidence="1" id="KW-0678">Repressor</keyword>
<accession>A0A810KX29</accession>
<dbReference type="KEGG" id="aser:Asera_17520"/>
<dbReference type="Gene3D" id="1.10.10.60">
    <property type="entry name" value="Homeodomain-like"/>
    <property type="match status" value="1"/>
</dbReference>
<evidence type="ECO:0000256" key="1">
    <source>
        <dbReference type="ARBA" id="ARBA00022491"/>
    </source>
</evidence>
<dbReference type="InterPro" id="IPR003012">
    <property type="entry name" value="Tet_transcr_reg_TetR"/>
</dbReference>
<dbReference type="Proteomes" id="UP000680750">
    <property type="component" value="Chromosome"/>
</dbReference>
<dbReference type="InterPro" id="IPR004111">
    <property type="entry name" value="Repressor_TetR_C"/>
</dbReference>
<dbReference type="SUPFAM" id="SSF46689">
    <property type="entry name" value="Homeodomain-like"/>
    <property type="match status" value="1"/>
</dbReference>
<dbReference type="AlphaFoldDB" id="A0A810KX29"/>
<reference evidence="7" key="1">
    <citation type="submission" date="2020-08" db="EMBL/GenBank/DDBJ databases">
        <title>Whole genome shotgun sequence of Actinocatenispora sera NBRC 101916.</title>
        <authorList>
            <person name="Komaki H."/>
            <person name="Tamura T."/>
        </authorList>
    </citation>
    <scope>NUCLEOTIDE SEQUENCE</scope>
    <source>
        <strain evidence="7">NBRC 101916</strain>
    </source>
</reference>
<dbReference type="Gene3D" id="1.10.357.10">
    <property type="entry name" value="Tetracycline Repressor, domain 2"/>
    <property type="match status" value="1"/>
</dbReference>
<protein>
    <submittedName>
        <fullName evidence="7">TetR family transcriptional regulator</fullName>
    </submittedName>
</protein>
<feature type="domain" description="HTH tetR-type" evidence="6">
    <location>
        <begin position="3"/>
        <end position="63"/>
    </location>
</feature>
<keyword evidence="4" id="KW-0804">Transcription</keyword>